<name>X1SGV8_9ZZZZ</name>
<dbReference type="InterPro" id="IPR009008">
    <property type="entry name" value="Val/Leu/Ile-tRNA-synth_edit"/>
</dbReference>
<keyword evidence="3" id="KW-0067">ATP-binding</keyword>
<keyword evidence="2" id="KW-0547">Nucleotide-binding</keyword>
<dbReference type="EMBL" id="BARV01045240">
    <property type="protein sequence ID" value="GAI66969.1"/>
    <property type="molecule type" value="Genomic_DNA"/>
</dbReference>
<sequence length="61" mass="7080">MFTTRPDTIFGVTFFLLAPEHPLVPKLTTPEYKAKVEEYIAWCRQQTEYERTALGKEKTGT</sequence>
<proteinExistence type="predicted"/>
<keyword evidence="4" id="KW-0648">Protein biosynthesis</keyword>
<dbReference type="GO" id="GO:0006418">
    <property type="term" value="P:tRNA aminoacylation for protein translation"/>
    <property type="evidence" value="ECO:0007669"/>
    <property type="project" value="InterPro"/>
</dbReference>
<feature type="non-terminal residue" evidence="7">
    <location>
        <position position="61"/>
    </location>
</feature>
<dbReference type="InterPro" id="IPR025709">
    <property type="entry name" value="Leu_tRNA-synth_edit"/>
</dbReference>
<evidence type="ECO:0000256" key="5">
    <source>
        <dbReference type="ARBA" id="ARBA00023146"/>
    </source>
</evidence>
<reference evidence="7" key="1">
    <citation type="journal article" date="2014" name="Front. Microbiol.">
        <title>High frequency of phylogenetically diverse reductive dehalogenase-homologous genes in deep subseafloor sedimentary metagenomes.</title>
        <authorList>
            <person name="Kawai M."/>
            <person name="Futagami T."/>
            <person name="Toyoda A."/>
            <person name="Takaki Y."/>
            <person name="Nishi S."/>
            <person name="Hori S."/>
            <person name="Arai W."/>
            <person name="Tsubouchi T."/>
            <person name="Morono Y."/>
            <person name="Uchiyama I."/>
            <person name="Ito T."/>
            <person name="Fujiyama A."/>
            <person name="Inagaki F."/>
            <person name="Takami H."/>
        </authorList>
    </citation>
    <scope>NUCLEOTIDE SEQUENCE</scope>
    <source>
        <strain evidence="7">Expedition CK06-06</strain>
    </source>
</reference>
<dbReference type="AlphaFoldDB" id="X1SGV8"/>
<evidence type="ECO:0000313" key="7">
    <source>
        <dbReference type="EMBL" id="GAI66969.1"/>
    </source>
</evidence>
<evidence type="ECO:0000259" key="6">
    <source>
        <dbReference type="Pfam" id="PF13603"/>
    </source>
</evidence>
<protein>
    <recommendedName>
        <fullName evidence="6">Leucyl-tRNA synthetase editing domain-containing protein</fullName>
    </recommendedName>
</protein>
<organism evidence="7">
    <name type="scientific">marine sediment metagenome</name>
    <dbReference type="NCBI Taxonomy" id="412755"/>
    <lineage>
        <taxon>unclassified sequences</taxon>
        <taxon>metagenomes</taxon>
        <taxon>ecological metagenomes</taxon>
    </lineage>
</organism>
<dbReference type="GO" id="GO:0004812">
    <property type="term" value="F:aminoacyl-tRNA ligase activity"/>
    <property type="evidence" value="ECO:0007669"/>
    <property type="project" value="UniProtKB-KW"/>
</dbReference>
<evidence type="ECO:0000256" key="3">
    <source>
        <dbReference type="ARBA" id="ARBA00022840"/>
    </source>
</evidence>
<dbReference type="SUPFAM" id="SSF50677">
    <property type="entry name" value="ValRS/IleRS/LeuRS editing domain"/>
    <property type="match status" value="1"/>
</dbReference>
<feature type="domain" description="Leucyl-tRNA synthetase editing" evidence="6">
    <location>
        <begin position="2"/>
        <end position="60"/>
    </location>
</feature>
<comment type="caution">
    <text evidence="7">The sequence shown here is derived from an EMBL/GenBank/DDBJ whole genome shotgun (WGS) entry which is preliminary data.</text>
</comment>
<dbReference type="Gene3D" id="3.90.740.10">
    <property type="entry name" value="Valyl/Leucyl/Isoleucyl-tRNA synthetase, editing domain"/>
    <property type="match status" value="1"/>
</dbReference>
<dbReference type="GO" id="GO:0005524">
    <property type="term" value="F:ATP binding"/>
    <property type="evidence" value="ECO:0007669"/>
    <property type="project" value="UniProtKB-KW"/>
</dbReference>
<keyword evidence="5" id="KW-0030">Aminoacyl-tRNA synthetase</keyword>
<dbReference type="Pfam" id="PF13603">
    <property type="entry name" value="tRNA-synt_1_2"/>
    <property type="match status" value="1"/>
</dbReference>
<dbReference type="GO" id="GO:0002161">
    <property type="term" value="F:aminoacyl-tRNA deacylase activity"/>
    <property type="evidence" value="ECO:0007669"/>
    <property type="project" value="InterPro"/>
</dbReference>
<evidence type="ECO:0000256" key="1">
    <source>
        <dbReference type="ARBA" id="ARBA00022598"/>
    </source>
</evidence>
<evidence type="ECO:0000256" key="4">
    <source>
        <dbReference type="ARBA" id="ARBA00022917"/>
    </source>
</evidence>
<accession>X1SGV8</accession>
<keyword evidence="1" id="KW-0436">Ligase</keyword>
<evidence type="ECO:0000256" key="2">
    <source>
        <dbReference type="ARBA" id="ARBA00022741"/>
    </source>
</evidence>
<gene>
    <name evidence="7" type="ORF">S06H3_66411</name>
</gene>